<evidence type="ECO:0000256" key="2">
    <source>
        <dbReference type="ARBA" id="ARBA00005417"/>
    </source>
</evidence>
<comment type="subcellular location">
    <subcellularLocation>
        <location evidence="1">Cell inner membrane</location>
        <topology evidence="1">Peripheral membrane protein</topology>
    </subcellularLocation>
</comment>
<evidence type="ECO:0000256" key="3">
    <source>
        <dbReference type="ARBA" id="ARBA00022448"/>
    </source>
</evidence>
<dbReference type="RefSeq" id="WP_128268402.1">
    <property type="nucleotide sequence ID" value="NZ_SAUW01000001.1"/>
</dbReference>
<keyword evidence="10" id="KW-1185">Reference proteome</keyword>
<keyword evidence="5" id="KW-0547">Nucleotide-binding</keyword>
<proteinExistence type="inferred from homology"/>
<dbReference type="PANTHER" id="PTHR43297">
    <property type="entry name" value="OLIGOPEPTIDE TRANSPORT ATP-BINDING PROTEIN APPD"/>
    <property type="match status" value="1"/>
</dbReference>
<dbReference type="SUPFAM" id="SSF52540">
    <property type="entry name" value="P-loop containing nucleoside triphosphate hydrolases"/>
    <property type="match status" value="2"/>
</dbReference>
<dbReference type="InterPro" id="IPR003439">
    <property type="entry name" value="ABC_transporter-like_ATP-bd"/>
</dbReference>
<protein>
    <submittedName>
        <fullName evidence="9">ABC transporter ATP-binding protein</fullName>
    </submittedName>
</protein>
<keyword evidence="4" id="KW-1003">Cell membrane</keyword>
<keyword evidence="3" id="KW-0813">Transport</keyword>
<evidence type="ECO:0000256" key="5">
    <source>
        <dbReference type="ARBA" id="ARBA00022741"/>
    </source>
</evidence>
<sequence length="493" mass="52491">MTILLNAENVSVHAGAEQLVEPVSITLQAGRPFTILGETGSGKSLLAQAIVGTLPDGLRASGQVTLDGHALDLARPGGHRALWGRVIGVLPQEPWLSLDPLMKARAQVAEGHALVRGLSWEDAGTAADRDLAELGLDGAGDRRPDQLSGGMAQRVAFAAARAAGARIVVADEPTKGLDVARRDDVIELLMREVREGGALLTITHDLALARRMGGDLAVVLKGKVVERGPADQVLTNPQHDYTRRLIAADPSSWPQGLRRPPQGAPVLSARDLSVTRGGKRLFEGLDIDLHPGEIVGIWGPSGCGKSTLGDILLGLAHPDRGTVTRCAGIAPVRFQKLYQDPPSAFPRHVRLGQALDDLVRLHGLNAARIPGLMERLRLSPILLSRRPTGVSGGELQRLALLRVLLLDPVFLFADEPTSRLDLITQAEVTELLSEAARETGMALLIVSHDPDLLDRTADRVISLGTARESDAGMPRGVPRVSGGERLRDRVASA</sequence>
<evidence type="ECO:0000256" key="1">
    <source>
        <dbReference type="ARBA" id="ARBA00004417"/>
    </source>
</evidence>
<dbReference type="Gene3D" id="3.40.50.300">
    <property type="entry name" value="P-loop containing nucleotide triphosphate hydrolases"/>
    <property type="match status" value="2"/>
</dbReference>
<evidence type="ECO:0000313" key="9">
    <source>
        <dbReference type="EMBL" id="RWR15343.1"/>
    </source>
</evidence>
<dbReference type="InterPro" id="IPR017871">
    <property type="entry name" value="ABC_transporter-like_CS"/>
</dbReference>
<dbReference type="PANTHER" id="PTHR43297:SF7">
    <property type="entry name" value="D,D-DIPEPTIDE TRANSPORT ATP-BINDING PROTEIN DDPD-RELATED"/>
    <property type="match status" value="1"/>
</dbReference>
<organism evidence="9 10">
    <name type="scientific">Paenirhodobacter populi</name>
    <dbReference type="NCBI Taxonomy" id="2306993"/>
    <lineage>
        <taxon>Bacteria</taxon>
        <taxon>Pseudomonadati</taxon>
        <taxon>Pseudomonadota</taxon>
        <taxon>Alphaproteobacteria</taxon>
        <taxon>Rhodobacterales</taxon>
        <taxon>Rhodobacter group</taxon>
        <taxon>Paenirhodobacter</taxon>
    </lineage>
</organism>
<keyword evidence="7" id="KW-0472">Membrane</keyword>
<accession>A0A443J4U5</accession>
<evidence type="ECO:0000313" key="10">
    <source>
        <dbReference type="Proteomes" id="UP000285710"/>
    </source>
</evidence>
<dbReference type="SMART" id="SM00382">
    <property type="entry name" value="AAA"/>
    <property type="match status" value="2"/>
</dbReference>
<evidence type="ECO:0000259" key="8">
    <source>
        <dbReference type="PROSITE" id="PS50893"/>
    </source>
</evidence>
<feature type="domain" description="ABC transporter" evidence="8">
    <location>
        <begin position="5"/>
        <end position="246"/>
    </location>
</feature>
<dbReference type="InterPro" id="IPR003593">
    <property type="entry name" value="AAA+_ATPase"/>
</dbReference>
<evidence type="ECO:0000256" key="4">
    <source>
        <dbReference type="ARBA" id="ARBA00022475"/>
    </source>
</evidence>
<evidence type="ECO:0000256" key="6">
    <source>
        <dbReference type="ARBA" id="ARBA00022840"/>
    </source>
</evidence>
<reference evidence="9 10" key="1">
    <citation type="submission" date="2019-01" db="EMBL/GenBank/DDBJ databases">
        <title>Sinorhodobacter populi sp. nov. isolated from the symptomatic bark tissue of Populus euramericana canker.</title>
        <authorList>
            <person name="Xu G."/>
        </authorList>
    </citation>
    <scope>NUCLEOTIDE SEQUENCE [LARGE SCALE GENOMIC DNA]</scope>
    <source>
        <strain evidence="9 10">2D-5</strain>
    </source>
</reference>
<dbReference type="PROSITE" id="PS50893">
    <property type="entry name" value="ABC_TRANSPORTER_2"/>
    <property type="match status" value="2"/>
</dbReference>
<reference evidence="9 10" key="2">
    <citation type="submission" date="2019-01" db="EMBL/GenBank/DDBJ databases">
        <authorList>
            <person name="Li Y."/>
        </authorList>
    </citation>
    <scope>NUCLEOTIDE SEQUENCE [LARGE SCALE GENOMIC DNA]</scope>
    <source>
        <strain evidence="9 10">2D-5</strain>
    </source>
</reference>
<dbReference type="InterPro" id="IPR027417">
    <property type="entry name" value="P-loop_NTPase"/>
</dbReference>
<dbReference type="AlphaFoldDB" id="A0A443J4U5"/>
<dbReference type="Proteomes" id="UP000285710">
    <property type="component" value="Unassembled WGS sequence"/>
</dbReference>
<keyword evidence="6 9" id="KW-0067">ATP-binding</keyword>
<gene>
    <name evidence="9" type="ORF">D2T33_00230</name>
</gene>
<dbReference type="GO" id="GO:0005524">
    <property type="term" value="F:ATP binding"/>
    <property type="evidence" value="ECO:0007669"/>
    <property type="project" value="UniProtKB-KW"/>
</dbReference>
<comment type="similarity">
    <text evidence="2">Belongs to the ABC transporter superfamily.</text>
</comment>
<name>A0A443J4U5_9RHOB</name>
<dbReference type="Pfam" id="PF00005">
    <property type="entry name" value="ABC_tran"/>
    <property type="match status" value="2"/>
</dbReference>
<dbReference type="GO" id="GO:0016887">
    <property type="term" value="F:ATP hydrolysis activity"/>
    <property type="evidence" value="ECO:0007669"/>
    <property type="project" value="InterPro"/>
</dbReference>
<dbReference type="InterPro" id="IPR050388">
    <property type="entry name" value="ABC_Ni/Peptide_Import"/>
</dbReference>
<dbReference type="GO" id="GO:0005886">
    <property type="term" value="C:plasma membrane"/>
    <property type="evidence" value="ECO:0007669"/>
    <property type="project" value="UniProtKB-SubCell"/>
</dbReference>
<comment type="caution">
    <text evidence="9">The sequence shown here is derived from an EMBL/GenBank/DDBJ whole genome shotgun (WGS) entry which is preliminary data.</text>
</comment>
<dbReference type="EMBL" id="SAUW01000001">
    <property type="protein sequence ID" value="RWR15343.1"/>
    <property type="molecule type" value="Genomic_DNA"/>
</dbReference>
<dbReference type="PROSITE" id="PS00211">
    <property type="entry name" value="ABC_TRANSPORTER_1"/>
    <property type="match status" value="1"/>
</dbReference>
<evidence type="ECO:0000256" key="7">
    <source>
        <dbReference type="ARBA" id="ARBA00023136"/>
    </source>
</evidence>
<feature type="domain" description="ABC transporter" evidence="8">
    <location>
        <begin position="267"/>
        <end position="490"/>
    </location>
</feature>